<protein>
    <submittedName>
        <fullName evidence="2">Uncharacterized protein</fullName>
    </submittedName>
</protein>
<evidence type="ECO:0000313" key="3">
    <source>
        <dbReference type="Proteomes" id="UP000030651"/>
    </source>
</evidence>
<dbReference type="HOGENOM" id="CLU_1343671_0_0_1"/>
<dbReference type="AlphaFoldDB" id="W3WIU7"/>
<organism evidence="2 3">
    <name type="scientific">Pestalotiopsis fici (strain W106-1 / CGMCC3.15140)</name>
    <dbReference type="NCBI Taxonomy" id="1229662"/>
    <lineage>
        <taxon>Eukaryota</taxon>
        <taxon>Fungi</taxon>
        <taxon>Dikarya</taxon>
        <taxon>Ascomycota</taxon>
        <taxon>Pezizomycotina</taxon>
        <taxon>Sordariomycetes</taxon>
        <taxon>Xylariomycetidae</taxon>
        <taxon>Amphisphaeriales</taxon>
        <taxon>Sporocadaceae</taxon>
        <taxon>Pestalotiopsis</taxon>
    </lineage>
</organism>
<dbReference type="KEGG" id="pfy:PFICI_14739"/>
<dbReference type="Proteomes" id="UP000030651">
    <property type="component" value="Unassembled WGS sequence"/>
</dbReference>
<reference evidence="3" key="1">
    <citation type="journal article" date="2015" name="BMC Genomics">
        <title>Genomic and transcriptomic analysis of the endophytic fungus Pestalotiopsis fici reveals its lifestyle and high potential for synthesis of natural products.</title>
        <authorList>
            <person name="Wang X."/>
            <person name="Zhang X."/>
            <person name="Liu L."/>
            <person name="Xiang M."/>
            <person name="Wang W."/>
            <person name="Sun X."/>
            <person name="Che Y."/>
            <person name="Guo L."/>
            <person name="Liu G."/>
            <person name="Guo L."/>
            <person name="Wang C."/>
            <person name="Yin W.B."/>
            <person name="Stadler M."/>
            <person name="Zhang X."/>
            <person name="Liu X."/>
        </authorList>
    </citation>
    <scope>NUCLEOTIDE SEQUENCE [LARGE SCALE GENOMIC DNA]</scope>
    <source>
        <strain evidence="3">W106-1 / CGMCC3.15140</strain>
    </source>
</reference>
<sequence length="204" mass="22499">MDNLHPTLETPTIPLHQYAYSPSTDSPISWPASIESFNAGYNSSESLSTPMTEHSSTFGSTAFEESSPATTTAMYTTMRSSEPPTWTPEYWMAQNSIPVQGLPTDTFPYHIPLQVTPNEENTSTVPILSGLATKPTEAWAGYTEETYARHGANLGPYPTERMPTLATSEKGTYYVPQLQNLSPDDIETMSRRWAMTGLPYATTV</sequence>
<gene>
    <name evidence="2" type="ORF">PFICI_14739</name>
</gene>
<name>W3WIU7_PESFW</name>
<proteinExistence type="predicted"/>
<evidence type="ECO:0000313" key="2">
    <source>
        <dbReference type="EMBL" id="ETS73793.1"/>
    </source>
</evidence>
<dbReference type="RefSeq" id="XP_007841511.1">
    <property type="nucleotide sequence ID" value="XM_007843320.1"/>
</dbReference>
<evidence type="ECO:0000256" key="1">
    <source>
        <dbReference type="SAM" id="MobiDB-lite"/>
    </source>
</evidence>
<keyword evidence="3" id="KW-1185">Reference proteome</keyword>
<feature type="region of interest" description="Disordered" evidence="1">
    <location>
        <begin position="44"/>
        <end position="69"/>
    </location>
</feature>
<dbReference type="EMBL" id="KI912121">
    <property type="protein sequence ID" value="ETS73793.1"/>
    <property type="molecule type" value="Genomic_DNA"/>
</dbReference>
<accession>W3WIU7</accession>
<dbReference type="GeneID" id="19279752"/>
<dbReference type="InParanoid" id="W3WIU7"/>